<feature type="region of interest" description="Disordered" evidence="1">
    <location>
        <begin position="1"/>
        <end position="75"/>
    </location>
</feature>
<sequence>MFDSPNGRGPCLHIQTQTSTEPAHNGPWQLGNRAQARDAASRRTPQSTTSFRPSEVRDQNASIRTGGDGQLTNDRQSKGGVAIMAQANWIYSLQSIGDVFSSIDELCQNCAWLPKELCRINQALPHFYHAISTCWLNAPEEPSTWVVLMRIEACARSLHETMRQAVSSGASRPSDRGVFSTFAEARRLLVQMHESLLSLPPAGTPESVPSNGTARSQTTSIGEATSAQNGKYLVHGSGTQYNSINEGSGRQTVTNYSTTKMRQGRGGRRGATA</sequence>
<reference evidence="2" key="1">
    <citation type="journal article" date="2020" name="Stud. Mycol.">
        <title>101 Dothideomycetes genomes: a test case for predicting lifestyles and emergence of pathogens.</title>
        <authorList>
            <person name="Haridas S."/>
            <person name="Albert R."/>
            <person name="Binder M."/>
            <person name="Bloem J."/>
            <person name="Labutti K."/>
            <person name="Salamov A."/>
            <person name="Andreopoulos B."/>
            <person name="Baker S."/>
            <person name="Barry K."/>
            <person name="Bills G."/>
            <person name="Bluhm B."/>
            <person name="Cannon C."/>
            <person name="Castanera R."/>
            <person name="Culley D."/>
            <person name="Daum C."/>
            <person name="Ezra D."/>
            <person name="Gonzalez J."/>
            <person name="Henrissat B."/>
            <person name="Kuo A."/>
            <person name="Liang C."/>
            <person name="Lipzen A."/>
            <person name="Lutzoni F."/>
            <person name="Magnuson J."/>
            <person name="Mondo S."/>
            <person name="Nolan M."/>
            <person name="Ohm R."/>
            <person name="Pangilinan J."/>
            <person name="Park H.-J."/>
            <person name="Ramirez L."/>
            <person name="Alfaro M."/>
            <person name="Sun H."/>
            <person name="Tritt A."/>
            <person name="Yoshinaga Y."/>
            <person name="Zwiers L.-H."/>
            <person name="Turgeon B."/>
            <person name="Goodwin S."/>
            <person name="Spatafora J."/>
            <person name="Crous P."/>
            <person name="Grigoriev I."/>
        </authorList>
    </citation>
    <scope>NUCLEOTIDE SEQUENCE</scope>
    <source>
        <strain evidence="2">ATCC 36951</strain>
    </source>
</reference>
<feature type="compositionally biased region" description="Polar residues" evidence="1">
    <location>
        <begin position="43"/>
        <end position="52"/>
    </location>
</feature>
<dbReference type="AlphaFoldDB" id="A0A6A6CJX5"/>
<dbReference type="GeneID" id="54565873"/>
<evidence type="ECO:0000256" key="1">
    <source>
        <dbReference type="SAM" id="MobiDB-lite"/>
    </source>
</evidence>
<protein>
    <submittedName>
        <fullName evidence="2">Uncharacterized protein</fullName>
    </submittedName>
</protein>
<feature type="compositionally biased region" description="Polar residues" evidence="1">
    <location>
        <begin position="241"/>
        <end position="261"/>
    </location>
</feature>
<gene>
    <name evidence="2" type="ORF">M409DRAFT_54122</name>
</gene>
<dbReference type="Proteomes" id="UP000799537">
    <property type="component" value="Unassembled WGS sequence"/>
</dbReference>
<feature type="compositionally biased region" description="Basic residues" evidence="1">
    <location>
        <begin position="262"/>
        <end position="273"/>
    </location>
</feature>
<feature type="compositionally biased region" description="Polar residues" evidence="1">
    <location>
        <begin position="207"/>
        <end position="229"/>
    </location>
</feature>
<organism evidence="2 3">
    <name type="scientific">Zasmidium cellare ATCC 36951</name>
    <dbReference type="NCBI Taxonomy" id="1080233"/>
    <lineage>
        <taxon>Eukaryota</taxon>
        <taxon>Fungi</taxon>
        <taxon>Dikarya</taxon>
        <taxon>Ascomycota</taxon>
        <taxon>Pezizomycotina</taxon>
        <taxon>Dothideomycetes</taxon>
        <taxon>Dothideomycetidae</taxon>
        <taxon>Mycosphaerellales</taxon>
        <taxon>Mycosphaerellaceae</taxon>
        <taxon>Zasmidium</taxon>
    </lineage>
</organism>
<evidence type="ECO:0000313" key="2">
    <source>
        <dbReference type="EMBL" id="KAF2167524.1"/>
    </source>
</evidence>
<dbReference type="RefSeq" id="XP_033668413.1">
    <property type="nucleotide sequence ID" value="XM_033812601.1"/>
</dbReference>
<keyword evidence="3" id="KW-1185">Reference proteome</keyword>
<accession>A0A6A6CJX5</accession>
<proteinExistence type="predicted"/>
<dbReference type="EMBL" id="ML993593">
    <property type="protein sequence ID" value="KAF2167524.1"/>
    <property type="molecule type" value="Genomic_DNA"/>
</dbReference>
<feature type="region of interest" description="Disordered" evidence="1">
    <location>
        <begin position="199"/>
        <end position="229"/>
    </location>
</feature>
<evidence type="ECO:0000313" key="3">
    <source>
        <dbReference type="Proteomes" id="UP000799537"/>
    </source>
</evidence>
<feature type="region of interest" description="Disordered" evidence="1">
    <location>
        <begin position="241"/>
        <end position="273"/>
    </location>
</feature>
<name>A0A6A6CJX5_ZASCE</name>